<sequence>MDLYFSPLACSLATRIALYEAGAQAGFIQVDTKSKQLSDGSDFYPISPLGQVPVLRTDEGWLLTENTAILPYVADHFPAARLAPAAGTAQRARLQQWLGFISTELHKAVFVPLLDARAPEDVKRYARDKAALRLGVLQDHLAQSEYLLDAFSVGDAYLVTVLNWASYGGIDLSQWPAVAAYYKRLMQRPSVAKAAREEFALFEEEMAKRAKN</sequence>
<name>A0A1I6Z9G6_9BURK</name>
<evidence type="ECO:0000313" key="5">
    <source>
        <dbReference type="Proteomes" id="UP000198844"/>
    </source>
</evidence>
<dbReference type="PROSITE" id="PS50404">
    <property type="entry name" value="GST_NTER"/>
    <property type="match status" value="1"/>
</dbReference>
<dbReference type="SFLD" id="SFLDG00358">
    <property type="entry name" value="Main_(cytGST)"/>
    <property type="match status" value="1"/>
</dbReference>
<dbReference type="GO" id="GO:0016740">
    <property type="term" value="F:transferase activity"/>
    <property type="evidence" value="ECO:0007669"/>
    <property type="project" value="UniProtKB-KW"/>
</dbReference>
<dbReference type="Pfam" id="PF00043">
    <property type="entry name" value="GST_C"/>
    <property type="match status" value="1"/>
</dbReference>
<dbReference type="InterPro" id="IPR040079">
    <property type="entry name" value="Glutathione_S-Trfase"/>
</dbReference>
<proteinExistence type="inferred from homology"/>
<protein>
    <submittedName>
        <fullName evidence="4">Glutathione S-transferase</fullName>
    </submittedName>
</protein>
<evidence type="ECO:0000259" key="2">
    <source>
        <dbReference type="PROSITE" id="PS50404"/>
    </source>
</evidence>
<organism evidence="4 5">
    <name type="scientific">Paraburkholderia aspalathi</name>
    <dbReference type="NCBI Taxonomy" id="1324617"/>
    <lineage>
        <taxon>Bacteria</taxon>
        <taxon>Pseudomonadati</taxon>
        <taxon>Pseudomonadota</taxon>
        <taxon>Betaproteobacteria</taxon>
        <taxon>Burkholderiales</taxon>
        <taxon>Burkholderiaceae</taxon>
        <taxon>Paraburkholderia</taxon>
    </lineage>
</organism>
<dbReference type="PROSITE" id="PS50405">
    <property type="entry name" value="GST_CTER"/>
    <property type="match status" value="1"/>
</dbReference>
<dbReference type="CDD" id="cd03188">
    <property type="entry name" value="GST_C_Beta"/>
    <property type="match status" value="1"/>
</dbReference>
<dbReference type="EMBL" id="FPBH01000002">
    <property type="protein sequence ID" value="SFT59360.1"/>
    <property type="molecule type" value="Genomic_DNA"/>
</dbReference>
<dbReference type="InterPro" id="IPR004046">
    <property type="entry name" value="GST_C"/>
</dbReference>
<dbReference type="Gene3D" id="1.20.1050.10">
    <property type="match status" value="1"/>
</dbReference>
<dbReference type="Gene3D" id="3.40.30.10">
    <property type="entry name" value="Glutaredoxin"/>
    <property type="match status" value="1"/>
</dbReference>
<dbReference type="Pfam" id="PF02798">
    <property type="entry name" value="GST_N"/>
    <property type="match status" value="1"/>
</dbReference>
<gene>
    <name evidence="4" type="ORF">SAMN05192563_1002232</name>
</gene>
<dbReference type="OrthoDB" id="8772754at2"/>
<dbReference type="InterPro" id="IPR036282">
    <property type="entry name" value="Glutathione-S-Trfase_C_sf"/>
</dbReference>
<dbReference type="SFLD" id="SFLDS00019">
    <property type="entry name" value="Glutathione_Transferase_(cytos"/>
    <property type="match status" value="1"/>
</dbReference>
<dbReference type="InterPro" id="IPR010987">
    <property type="entry name" value="Glutathione-S-Trfase_C-like"/>
</dbReference>
<reference evidence="4 5" key="1">
    <citation type="submission" date="2016-10" db="EMBL/GenBank/DDBJ databases">
        <authorList>
            <person name="de Groot N.N."/>
        </authorList>
    </citation>
    <scope>NUCLEOTIDE SEQUENCE [LARGE SCALE GENOMIC DNA]</scope>
    <source>
        <strain evidence="4 5">LMG 27731</strain>
    </source>
</reference>
<dbReference type="PANTHER" id="PTHR44051:SF8">
    <property type="entry name" value="GLUTATHIONE S-TRANSFERASE GSTA"/>
    <property type="match status" value="1"/>
</dbReference>
<dbReference type="SFLD" id="SFLDG01150">
    <property type="entry name" value="Main.1:_Beta-like"/>
    <property type="match status" value="1"/>
</dbReference>
<feature type="domain" description="GST C-terminal" evidence="3">
    <location>
        <begin position="87"/>
        <end position="212"/>
    </location>
</feature>
<dbReference type="Proteomes" id="UP000198844">
    <property type="component" value="Unassembled WGS sequence"/>
</dbReference>
<dbReference type="CDD" id="cd03057">
    <property type="entry name" value="GST_N_Beta"/>
    <property type="match status" value="1"/>
</dbReference>
<feature type="domain" description="GST N-terminal" evidence="2">
    <location>
        <begin position="1"/>
        <end position="81"/>
    </location>
</feature>
<dbReference type="InterPro" id="IPR036249">
    <property type="entry name" value="Thioredoxin-like_sf"/>
</dbReference>
<dbReference type="InterPro" id="IPR004045">
    <property type="entry name" value="Glutathione_S-Trfase_N"/>
</dbReference>
<dbReference type="RefSeq" id="WP_093632987.1">
    <property type="nucleotide sequence ID" value="NZ_FPBH01000002.1"/>
</dbReference>
<evidence type="ECO:0000313" key="4">
    <source>
        <dbReference type="EMBL" id="SFT59360.1"/>
    </source>
</evidence>
<dbReference type="SUPFAM" id="SSF52833">
    <property type="entry name" value="Thioredoxin-like"/>
    <property type="match status" value="1"/>
</dbReference>
<comment type="similarity">
    <text evidence="1">Belongs to the GST superfamily.</text>
</comment>
<evidence type="ECO:0000259" key="3">
    <source>
        <dbReference type="PROSITE" id="PS50405"/>
    </source>
</evidence>
<evidence type="ECO:0000256" key="1">
    <source>
        <dbReference type="RuleBase" id="RU003494"/>
    </source>
</evidence>
<dbReference type="SUPFAM" id="SSF47616">
    <property type="entry name" value="GST C-terminal domain-like"/>
    <property type="match status" value="1"/>
</dbReference>
<dbReference type="PANTHER" id="PTHR44051">
    <property type="entry name" value="GLUTATHIONE S-TRANSFERASE-RELATED"/>
    <property type="match status" value="1"/>
</dbReference>
<dbReference type="AlphaFoldDB" id="A0A1I6Z9G6"/>
<keyword evidence="4" id="KW-0808">Transferase</keyword>
<accession>A0A1I6Z9G6</accession>